<dbReference type="KEGG" id="ksd:KS2013_1872"/>
<dbReference type="Proteomes" id="UP000094147">
    <property type="component" value="Chromosome"/>
</dbReference>
<proteinExistence type="predicted"/>
<gene>
    <name evidence="1" type="ORF">KS2013_1872</name>
</gene>
<reference evidence="2" key="1">
    <citation type="submission" date="2015-08" db="EMBL/GenBank/DDBJ databases">
        <authorList>
            <person name="Kim K.M."/>
        </authorList>
    </citation>
    <scope>NUCLEOTIDE SEQUENCE [LARGE SCALE GENOMIC DNA]</scope>
    <source>
        <strain evidence="2">KCTC 23892</strain>
    </source>
</reference>
<dbReference type="InterPro" id="IPR050767">
    <property type="entry name" value="Sel1_AlgK"/>
</dbReference>
<dbReference type="EMBL" id="CP012418">
    <property type="protein sequence ID" value="AOE50581.1"/>
    <property type="molecule type" value="Genomic_DNA"/>
</dbReference>
<name>A0A1B3BCP0_9GAMM</name>
<keyword evidence="2" id="KW-1185">Reference proteome</keyword>
<accession>A0A1B3BCP0</accession>
<dbReference type="InterPro" id="IPR011990">
    <property type="entry name" value="TPR-like_helical_dom_sf"/>
</dbReference>
<evidence type="ECO:0000313" key="2">
    <source>
        <dbReference type="Proteomes" id="UP000094147"/>
    </source>
</evidence>
<dbReference type="PANTHER" id="PTHR11102:SF160">
    <property type="entry name" value="ERAD-ASSOCIATED E3 UBIQUITIN-PROTEIN LIGASE COMPONENT HRD3"/>
    <property type="match status" value="1"/>
</dbReference>
<evidence type="ECO:0008006" key="3">
    <source>
        <dbReference type="Google" id="ProtNLM"/>
    </source>
</evidence>
<protein>
    <recommendedName>
        <fullName evidence="3">Sel1 domain protein repeat-containing protein</fullName>
    </recommendedName>
</protein>
<dbReference type="PANTHER" id="PTHR11102">
    <property type="entry name" value="SEL-1-LIKE PROTEIN"/>
    <property type="match status" value="1"/>
</dbReference>
<organism evidence="1 2">
    <name type="scientific">Kangiella sediminilitoris</name>
    <dbReference type="NCBI Taxonomy" id="1144748"/>
    <lineage>
        <taxon>Bacteria</taxon>
        <taxon>Pseudomonadati</taxon>
        <taxon>Pseudomonadota</taxon>
        <taxon>Gammaproteobacteria</taxon>
        <taxon>Kangiellales</taxon>
        <taxon>Kangiellaceae</taxon>
        <taxon>Kangiella</taxon>
    </lineage>
</organism>
<dbReference type="Gene3D" id="1.25.40.10">
    <property type="entry name" value="Tetratricopeptide repeat domain"/>
    <property type="match status" value="1"/>
</dbReference>
<dbReference type="AlphaFoldDB" id="A0A1B3BCP0"/>
<dbReference type="SUPFAM" id="SSF81901">
    <property type="entry name" value="HCP-like"/>
    <property type="match status" value="2"/>
</dbReference>
<evidence type="ECO:0000313" key="1">
    <source>
        <dbReference type="EMBL" id="AOE50581.1"/>
    </source>
</evidence>
<sequence>MPYRLSTILLLVFYTLGFKSFETWQDIDKQDSTYIKLFYEGKYQKALPQIKRLAKNGDAVAQYTLAKMYDRGRHWISCRAYRNCYPNNFKPEDDFDFSKSKAKLWYKKAISNGHPYAAYMLTEHIVKDRNPMPEKNKKLSIETLLPRVKAGDAVATYMYYELTSYTFAITPQTSDTSNQKARENLEMIIEILLKEAQQGRVLAMHYLGKAYFHLLDYPKSFAWFTAASQRGFSPSGVHQLMVLKFIEKEDQESETAKEIYKVRTMLESG</sequence>